<feature type="compositionally biased region" description="Basic and acidic residues" evidence="5">
    <location>
        <begin position="89"/>
        <end position="104"/>
    </location>
</feature>
<keyword evidence="4 6" id="KW-0472">Membrane</keyword>
<evidence type="ECO:0000259" key="7">
    <source>
        <dbReference type="PROSITE" id="PS50850"/>
    </source>
</evidence>
<feature type="transmembrane region" description="Helical" evidence="6">
    <location>
        <begin position="359"/>
        <end position="378"/>
    </location>
</feature>
<name>A0A166D9M6_9AGAM</name>
<feature type="region of interest" description="Disordered" evidence="5">
    <location>
        <begin position="1"/>
        <end position="118"/>
    </location>
</feature>
<dbReference type="GO" id="GO:0005886">
    <property type="term" value="C:plasma membrane"/>
    <property type="evidence" value="ECO:0007669"/>
    <property type="project" value="TreeGrafter"/>
</dbReference>
<dbReference type="InterPro" id="IPR020846">
    <property type="entry name" value="MFS_dom"/>
</dbReference>
<dbReference type="STRING" id="1314776.A0A166D9M6"/>
<keyword evidence="2 6" id="KW-0812">Transmembrane</keyword>
<reference evidence="8 9" key="1">
    <citation type="journal article" date="2016" name="Mol. Biol. Evol.">
        <title>Comparative Genomics of Early-Diverging Mushroom-Forming Fungi Provides Insights into the Origins of Lignocellulose Decay Capabilities.</title>
        <authorList>
            <person name="Nagy L.G."/>
            <person name="Riley R."/>
            <person name="Tritt A."/>
            <person name="Adam C."/>
            <person name="Daum C."/>
            <person name="Floudas D."/>
            <person name="Sun H."/>
            <person name="Yadav J.S."/>
            <person name="Pangilinan J."/>
            <person name="Larsson K.H."/>
            <person name="Matsuura K."/>
            <person name="Barry K."/>
            <person name="Labutti K."/>
            <person name="Kuo R."/>
            <person name="Ohm R.A."/>
            <person name="Bhattacharya S.S."/>
            <person name="Shirouzu T."/>
            <person name="Yoshinaga Y."/>
            <person name="Martin F.M."/>
            <person name="Grigoriev I.V."/>
            <person name="Hibbett D.S."/>
        </authorList>
    </citation>
    <scope>NUCLEOTIDE SEQUENCE [LARGE SCALE GENOMIC DNA]</scope>
    <source>
        <strain evidence="8 9">HHB10207 ss-3</strain>
    </source>
</reference>
<feature type="domain" description="Major facilitator superfamily (MFS) profile" evidence="7">
    <location>
        <begin position="126"/>
        <end position="556"/>
    </location>
</feature>
<evidence type="ECO:0000256" key="2">
    <source>
        <dbReference type="ARBA" id="ARBA00022692"/>
    </source>
</evidence>
<dbReference type="Pfam" id="PF07690">
    <property type="entry name" value="MFS_1"/>
    <property type="match status" value="1"/>
</dbReference>
<evidence type="ECO:0000256" key="5">
    <source>
        <dbReference type="SAM" id="MobiDB-lite"/>
    </source>
</evidence>
<dbReference type="CDD" id="cd17323">
    <property type="entry name" value="MFS_Tpo1_MDR_like"/>
    <property type="match status" value="1"/>
</dbReference>
<dbReference type="PROSITE" id="PS50850">
    <property type="entry name" value="MFS"/>
    <property type="match status" value="1"/>
</dbReference>
<dbReference type="SUPFAM" id="SSF103473">
    <property type="entry name" value="MFS general substrate transporter"/>
    <property type="match status" value="1"/>
</dbReference>
<feature type="compositionally biased region" description="Polar residues" evidence="5">
    <location>
        <begin position="26"/>
        <end position="38"/>
    </location>
</feature>
<feature type="transmembrane region" description="Helical" evidence="6">
    <location>
        <begin position="249"/>
        <end position="269"/>
    </location>
</feature>
<feature type="compositionally biased region" description="Basic and acidic residues" evidence="5">
    <location>
        <begin position="63"/>
        <end position="75"/>
    </location>
</feature>
<feature type="transmembrane region" description="Helical" evidence="6">
    <location>
        <begin position="532"/>
        <end position="552"/>
    </location>
</feature>
<dbReference type="Proteomes" id="UP000076798">
    <property type="component" value="Unassembled WGS sequence"/>
</dbReference>
<accession>A0A166D9M6</accession>
<sequence length="588" mass="65192">MRHSDDHTLHDLDHVSHDNDDPHSVSMFQTSTSQSHPQSLPLSNSSTSASTAVHTPQDDEAEFERYGGDEPRDPPPKPQSGKEPSLAETHVEQPERNEKDREFLQWDGPNDPSNPQNMTRTRKWFITILCAVLTINVTFASSAPSSATMAIAQEFEVGSEVATLITTLFLCGYVFGPLIWAPGSEFVGRRPIFTITILCYCLTILGQALAPNIATLMITRFLSGLFASAPLTNCGGVIADIWDPVTRGTAASIFSASVFIGPVIGPMIGGYLTMSHLGWRWIFWIMMIFAGLCWVLAFLFLPETFAPYLLLKKARRMRKQDPEKHKDVIAEHELMDRSLKGLLHRTVFRPFQMLALEPILILVTIYLSIVYGLLYALFESFPIIWAEKRGFNLGESGLIFIGVGIGTTIGALVNIHLGQKYKELMKTWRGFPPPENRLPGAIAAGPFLVVGIMWIGWTGAYASVPWYVPALGTIVLGISFSLIFISLITYIIETYLMYSASALAANTVIRSAVAAAFPLFTVQMFDNLGVQWASTLIGGIAILLAPTPYIFWKYGHRIRARSRFAPCPDLKIREEIEAEKLSRSSSNV</sequence>
<evidence type="ECO:0000256" key="4">
    <source>
        <dbReference type="ARBA" id="ARBA00023136"/>
    </source>
</evidence>
<feature type="transmembrane region" description="Helical" evidence="6">
    <location>
        <begin position="161"/>
        <end position="180"/>
    </location>
</feature>
<feature type="transmembrane region" description="Helical" evidence="6">
    <location>
        <begin position="466"/>
        <end position="488"/>
    </location>
</feature>
<evidence type="ECO:0000256" key="3">
    <source>
        <dbReference type="ARBA" id="ARBA00022989"/>
    </source>
</evidence>
<feature type="transmembrane region" description="Helical" evidence="6">
    <location>
        <begin position="192"/>
        <end position="210"/>
    </location>
</feature>
<dbReference type="Gene3D" id="1.20.1250.20">
    <property type="entry name" value="MFS general substrate transporter like domains"/>
    <property type="match status" value="1"/>
</dbReference>
<feature type="transmembrane region" description="Helical" evidence="6">
    <location>
        <begin position="398"/>
        <end position="417"/>
    </location>
</feature>
<evidence type="ECO:0000256" key="6">
    <source>
        <dbReference type="SAM" id="Phobius"/>
    </source>
</evidence>
<dbReference type="GO" id="GO:0022857">
    <property type="term" value="F:transmembrane transporter activity"/>
    <property type="evidence" value="ECO:0007669"/>
    <property type="project" value="InterPro"/>
</dbReference>
<keyword evidence="9" id="KW-1185">Reference proteome</keyword>
<evidence type="ECO:0000313" key="9">
    <source>
        <dbReference type="Proteomes" id="UP000076798"/>
    </source>
</evidence>
<dbReference type="InterPro" id="IPR036259">
    <property type="entry name" value="MFS_trans_sf"/>
</dbReference>
<organism evidence="8 9">
    <name type="scientific">Sistotremastrum suecicum HHB10207 ss-3</name>
    <dbReference type="NCBI Taxonomy" id="1314776"/>
    <lineage>
        <taxon>Eukaryota</taxon>
        <taxon>Fungi</taxon>
        <taxon>Dikarya</taxon>
        <taxon>Basidiomycota</taxon>
        <taxon>Agaricomycotina</taxon>
        <taxon>Agaricomycetes</taxon>
        <taxon>Sistotremastrales</taxon>
        <taxon>Sistotremastraceae</taxon>
        <taxon>Sistotremastrum</taxon>
    </lineage>
</organism>
<feature type="transmembrane region" description="Helical" evidence="6">
    <location>
        <begin position="281"/>
        <end position="311"/>
    </location>
</feature>
<feature type="transmembrane region" description="Helical" evidence="6">
    <location>
        <begin position="495"/>
        <end position="520"/>
    </location>
</feature>
<proteinExistence type="predicted"/>
<feature type="transmembrane region" description="Helical" evidence="6">
    <location>
        <begin position="124"/>
        <end position="141"/>
    </location>
</feature>
<protein>
    <submittedName>
        <fullName evidence="8">MFS polyamine transporter</fullName>
    </submittedName>
</protein>
<feature type="transmembrane region" description="Helical" evidence="6">
    <location>
        <begin position="438"/>
        <end position="460"/>
    </location>
</feature>
<evidence type="ECO:0000256" key="1">
    <source>
        <dbReference type="ARBA" id="ARBA00004141"/>
    </source>
</evidence>
<dbReference type="InterPro" id="IPR011701">
    <property type="entry name" value="MFS"/>
</dbReference>
<keyword evidence="3 6" id="KW-1133">Transmembrane helix</keyword>
<dbReference type="EMBL" id="KV428066">
    <property type="protein sequence ID" value="KZT38286.1"/>
    <property type="molecule type" value="Genomic_DNA"/>
</dbReference>
<comment type="subcellular location">
    <subcellularLocation>
        <location evidence="1">Membrane</location>
        <topology evidence="1">Multi-pass membrane protein</topology>
    </subcellularLocation>
</comment>
<evidence type="ECO:0000313" key="8">
    <source>
        <dbReference type="EMBL" id="KZT38286.1"/>
    </source>
</evidence>
<dbReference type="PANTHER" id="PTHR23502:SF74">
    <property type="entry name" value="MAJOR FACILITATOR SUPERFAMILY (MFS) PROFILE DOMAIN-CONTAINING PROTEIN"/>
    <property type="match status" value="1"/>
</dbReference>
<dbReference type="FunFam" id="1.20.1250.20:FF:000011">
    <property type="entry name" value="MFS multidrug transporter, putative"/>
    <property type="match status" value="1"/>
</dbReference>
<dbReference type="AlphaFoldDB" id="A0A166D9M6"/>
<feature type="transmembrane region" description="Helical" evidence="6">
    <location>
        <begin position="222"/>
        <end position="242"/>
    </location>
</feature>
<feature type="compositionally biased region" description="Basic and acidic residues" evidence="5">
    <location>
        <begin position="1"/>
        <end position="23"/>
    </location>
</feature>
<dbReference type="OrthoDB" id="9986881at2759"/>
<gene>
    <name evidence="8" type="ORF">SISSUDRAFT_1033510</name>
</gene>
<dbReference type="PANTHER" id="PTHR23502">
    <property type="entry name" value="MAJOR FACILITATOR SUPERFAMILY"/>
    <property type="match status" value="1"/>
</dbReference>
<feature type="compositionally biased region" description="Low complexity" evidence="5">
    <location>
        <begin position="39"/>
        <end position="52"/>
    </location>
</feature>